<dbReference type="PROSITE" id="PS00178">
    <property type="entry name" value="AA_TRNA_LIGASE_I"/>
    <property type="match status" value="1"/>
</dbReference>
<dbReference type="InterPro" id="IPR014729">
    <property type="entry name" value="Rossmann-like_a/b/a_fold"/>
</dbReference>
<dbReference type="Gene3D" id="3.40.50.620">
    <property type="entry name" value="HUPs"/>
    <property type="match status" value="1"/>
</dbReference>
<dbReference type="PANTHER" id="PTHR43766">
    <property type="entry name" value="TRYPTOPHAN--TRNA LIGASE, MITOCHONDRIAL"/>
    <property type="match status" value="1"/>
</dbReference>
<evidence type="ECO:0000256" key="11">
    <source>
        <dbReference type="RuleBase" id="RU363036"/>
    </source>
</evidence>
<dbReference type="RefSeq" id="XP_051609878.1">
    <property type="nucleotide sequence ID" value="XM_051750854.1"/>
</dbReference>
<evidence type="ECO:0000256" key="5">
    <source>
        <dbReference type="ARBA" id="ARBA00022741"/>
    </source>
</evidence>
<dbReference type="EMBL" id="JAIHNG010000072">
    <property type="protein sequence ID" value="KAI5961695.1"/>
    <property type="molecule type" value="Genomic_DNA"/>
</dbReference>
<evidence type="ECO:0000256" key="9">
    <source>
        <dbReference type="ARBA" id="ARBA00030268"/>
    </source>
</evidence>
<dbReference type="GO" id="GO:0004830">
    <property type="term" value="F:tryptophan-tRNA ligase activity"/>
    <property type="evidence" value="ECO:0007669"/>
    <property type="project" value="UniProtKB-EC"/>
</dbReference>
<dbReference type="GO" id="GO:0005759">
    <property type="term" value="C:mitochondrial matrix"/>
    <property type="evidence" value="ECO:0007669"/>
    <property type="project" value="UniProtKB-SubCell"/>
</dbReference>
<comment type="caution">
    <text evidence="12">The sequence shown here is derived from an EMBL/GenBank/DDBJ whole genome shotgun (WGS) entry which is preliminary data.</text>
</comment>
<comment type="similarity">
    <text evidence="2 11">Belongs to the class-I aminoacyl-tRNA synthetase family.</text>
</comment>
<dbReference type="InterPro" id="IPR050203">
    <property type="entry name" value="Trp-tRNA_synthetase"/>
</dbReference>
<sequence>MLCSRSTRAVALARRYSNVSSTPSTIQELDRYDNLPQNSRVFSMIQPTGRIHLGNYLGAVKSWRTLSNSNPTSRFIFGIADLHAFTSFKPASELKENRYQAIASLLASGLDTSKCILYFQSAVPEHSELSWFLTCMTSMGQLNRMTQWKSKAQQSQTSSITDEKVMESTKAGVFCYPALQAADILLYRSTHVPVGDDQSQHLELCRNLAKLFNNTYGVDYFPLPKTLLTPAKKILSLKNPEKKMSKSDPVQASCVYVTDSPEQIQSKIRKATTDSIQGDWSFDPVERPGVSNLINIISGLTNESIEETVASVQHLKDHKGLKDYVSELIINEFSDKRQLYDELLKNKDYLDHVCKEGRDSAREVASKNLGEIKSIVGMD</sequence>
<gene>
    <name evidence="12" type="ORF">KGF57_001629</name>
</gene>
<comment type="subcellular location">
    <subcellularLocation>
        <location evidence="1">Mitochondrion matrix</location>
    </subcellularLocation>
</comment>
<organism evidence="12 13">
    <name type="scientific">Candida theae</name>
    <dbReference type="NCBI Taxonomy" id="1198502"/>
    <lineage>
        <taxon>Eukaryota</taxon>
        <taxon>Fungi</taxon>
        <taxon>Dikarya</taxon>
        <taxon>Ascomycota</taxon>
        <taxon>Saccharomycotina</taxon>
        <taxon>Pichiomycetes</taxon>
        <taxon>Debaryomycetaceae</taxon>
        <taxon>Candida/Lodderomyces clade</taxon>
        <taxon>Candida</taxon>
    </lineage>
</organism>
<evidence type="ECO:0000256" key="2">
    <source>
        <dbReference type="ARBA" id="ARBA00005594"/>
    </source>
</evidence>
<dbReference type="CDD" id="cd00806">
    <property type="entry name" value="TrpRS_core"/>
    <property type="match status" value="1"/>
</dbReference>
<dbReference type="SUPFAM" id="SSF52374">
    <property type="entry name" value="Nucleotidylyl transferase"/>
    <property type="match status" value="1"/>
</dbReference>
<dbReference type="EC" id="6.1.1.2" evidence="3"/>
<keyword evidence="6 11" id="KW-0067">ATP-binding</keyword>
<dbReference type="Proteomes" id="UP001204833">
    <property type="component" value="Unassembled WGS sequence"/>
</dbReference>
<reference evidence="12 13" key="1">
    <citation type="journal article" date="2022" name="DNA Res.">
        <title>Genome analysis of five recently described species of the CUG-Ser clade uncovers Candida theae as a new hybrid lineage with pathogenic potential in the Candida parapsilosis species complex.</title>
        <authorList>
            <person name="Mixao V."/>
            <person name="Del Olmo V."/>
            <person name="Hegedusova E."/>
            <person name="Saus E."/>
            <person name="Pryszcz L."/>
            <person name="Cillingova A."/>
            <person name="Nosek J."/>
            <person name="Gabaldon T."/>
        </authorList>
    </citation>
    <scope>NUCLEOTIDE SEQUENCE [LARGE SCALE GENOMIC DNA]</scope>
    <source>
        <strain evidence="12 13">CBS 12239</strain>
    </source>
</reference>
<proteinExistence type="inferred from homology"/>
<evidence type="ECO:0000256" key="7">
    <source>
        <dbReference type="ARBA" id="ARBA00022917"/>
    </source>
</evidence>
<evidence type="ECO:0000256" key="3">
    <source>
        <dbReference type="ARBA" id="ARBA00013161"/>
    </source>
</evidence>
<evidence type="ECO:0000313" key="13">
    <source>
        <dbReference type="Proteomes" id="UP001204833"/>
    </source>
</evidence>
<keyword evidence="13" id="KW-1185">Reference proteome</keyword>
<dbReference type="GeneID" id="76149688"/>
<evidence type="ECO:0000256" key="1">
    <source>
        <dbReference type="ARBA" id="ARBA00004305"/>
    </source>
</evidence>
<accession>A0AAD5BGL8</accession>
<dbReference type="PANTHER" id="PTHR43766:SF1">
    <property type="entry name" value="TRYPTOPHAN--TRNA LIGASE, MITOCHONDRIAL"/>
    <property type="match status" value="1"/>
</dbReference>
<dbReference type="NCBIfam" id="TIGR00233">
    <property type="entry name" value="trpS"/>
    <property type="match status" value="1"/>
</dbReference>
<dbReference type="GO" id="GO:0070183">
    <property type="term" value="P:mitochondrial tryptophanyl-tRNA aminoacylation"/>
    <property type="evidence" value="ECO:0007669"/>
    <property type="project" value="TreeGrafter"/>
</dbReference>
<dbReference type="PRINTS" id="PR01039">
    <property type="entry name" value="TRNASYNTHTRP"/>
</dbReference>
<dbReference type="Pfam" id="PF00579">
    <property type="entry name" value="tRNA-synt_1b"/>
    <property type="match status" value="1"/>
</dbReference>
<evidence type="ECO:0000256" key="6">
    <source>
        <dbReference type="ARBA" id="ARBA00022840"/>
    </source>
</evidence>
<keyword evidence="5 11" id="KW-0547">Nucleotide-binding</keyword>
<dbReference type="FunFam" id="1.10.240.10:FF:000002">
    <property type="entry name" value="Tryptophan--tRNA ligase"/>
    <property type="match status" value="1"/>
</dbReference>
<dbReference type="AlphaFoldDB" id="A0AAD5BGL8"/>
<dbReference type="InterPro" id="IPR002305">
    <property type="entry name" value="aa-tRNA-synth_Ic"/>
</dbReference>
<evidence type="ECO:0000256" key="4">
    <source>
        <dbReference type="ARBA" id="ARBA00022598"/>
    </source>
</evidence>
<dbReference type="FunFam" id="3.40.50.620:FF:000082">
    <property type="entry name" value="MSW1p Mitochondrial tryptophanyl-tRNA synthetase"/>
    <property type="match status" value="1"/>
</dbReference>
<evidence type="ECO:0000313" key="12">
    <source>
        <dbReference type="EMBL" id="KAI5961695.1"/>
    </source>
</evidence>
<name>A0AAD5BGL8_9ASCO</name>
<dbReference type="InterPro" id="IPR002306">
    <property type="entry name" value="Trp-tRNA-ligase"/>
</dbReference>
<keyword evidence="8 11" id="KW-0030">Aminoacyl-tRNA synthetase</keyword>
<keyword evidence="7 11" id="KW-0648">Protein biosynthesis</keyword>
<dbReference type="GO" id="GO:0005524">
    <property type="term" value="F:ATP binding"/>
    <property type="evidence" value="ECO:0007669"/>
    <property type="project" value="UniProtKB-KW"/>
</dbReference>
<dbReference type="Gene3D" id="1.10.240.10">
    <property type="entry name" value="Tyrosyl-Transfer RNA Synthetase"/>
    <property type="match status" value="1"/>
</dbReference>
<protein>
    <recommendedName>
        <fullName evidence="10">Tryptophan--tRNA ligase, mitochondrial</fullName>
        <ecNumber evidence="3">6.1.1.2</ecNumber>
    </recommendedName>
    <alternativeName>
        <fullName evidence="9">Tryptophanyl-tRNA synthetase</fullName>
    </alternativeName>
</protein>
<dbReference type="InterPro" id="IPR001412">
    <property type="entry name" value="aa-tRNA-synth_I_CS"/>
</dbReference>
<evidence type="ECO:0000256" key="8">
    <source>
        <dbReference type="ARBA" id="ARBA00023146"/>
    </source>
</evidence>
<keyword evidence="4 11" id="KW-0436">Ligase</keyword>
<evidence type="ECO:0000256" key="10">
    <source>
        <dbReference type="ARBA" id="ARBA00069760"/>
    </source>
</evidence>